<evidence type="ECO:0000256" key="1">
    <source>
        <dbReference type="SAM" id="MobiDB-lite"/>
    </source>
</evidence>
<gene>
    <name evidence="2" type="ORF">UFOVP101_15</name>
    <name evidence="3" type="ORF">UFOVP270_41</name>
</gene>
<dbReference type="InterPro" id="IPR032427">
    <property type="entry name" value="P22_portal"/>
</dbReference>
<accession>A0A6J5L312</accession>
<evidence type="ECO:0008006" key="4">
    <source>
        <dbReference type="Google" id="ProtNLM"/>
    </source>
</evidence>
<reference evidence="2" key="1">
    <citation type="submission" date="2020-04" db="EMBL/GenBank/DDBJ databases">
        <authorList>
            <person name="Chiriac C."/>
            <person name="Salcher M."/>
            <person name="Ghai R."/>
            <person name="Kavagutti S V."/>
        </authorList>
    </citation>
    <scope>NUCLEOTIDE SEQUENCE</scope>
</reference>
<proteinExistence type="predicted"/>
<organism evidence="2">
    <name type="scientific">uncultured Caudovirales phage</name>
    <dbReference type="NCBI Taxonomy" id="2100421"/>
    <lineage>
        <taxon>Viruses</taxon>
        <taxon>Duplodnaviria</taxon>
        <taxon>Heunggongvirae</taxon>
        <taxon>Uroviricota</taxon>
        <taxon>Caudoviricetes</taxon>
        <taxon>Peduoviridae</taxon>
        <taxon>Maltschvirus</taxon>
        <taxon>Maltschvirus maltsch</taxon>
    </lineage>
</organism>
<dbReference type="EMBL" id="LR796232">
    <property type="protein sequence ID" value="CAB4128115.1"/>
    <property type="molecule type" value="Genomic_DNA"/>
</dbReference>
<evidence type="ECO:0000313" key="3">
    <source>
        <dbReference type="EMBL" id="CAB4134301.1"/>
    </source>
</evidence>
<name>A0A6J5L312_9CAUD</name>
<sequence length="715" mass="82086">MTETARSHSEKLPELKKTVEEARNYFEENINRYNKFMKFVFKSSLNQQEIAALLTTGKPTVEFNILESYISRQRGEFAKHEPMVEVHAADGVPLSSLTPQFIETIKVVEAHFKSIFSSSSDDMLSYNVYTDLLAGGFSVIKVGTEYVNEMSFEQNIFRKRVFDPTLCFFDPLARESHKGDGRYCGEISPMTKDQFTELYGTEATLKMQFTRSLSTFSWSFKNEEEDIILVCDMYMKKTKREKIVKLSNGHSVTKKEYNKFLKKWEEEAHFEQPPVIVDERMTTIETICRYRFCESEILEYVETDFKYFPLVFIDGNSVMISDGQSAGQMTRPYVYHAEGIQRLKNFAGQCLGNELENLVQHKFVVAIEAIPEDYQTAYQNVQKADTLVYNHFLDARNPDITLPPPREIQRTAIPPEITNTFRMSDEMTQTILGNYDAASVINRDNMSGIAFARSAIQSNTAATPYIVGFIKGLNRVAQIVLDLIPKYYRTPRSLPITLPNGDHSHTQINRPGMIYMNYDPNSLQVKVEAGVNFSLQKEVSLNTMVKMIQASPIVAQFMGEHGLQIFLDNMDIRGIEELKEKAAEFEKQMAQQRQQQQQAQMQQQQTQAQTEQQRAQLEMAQFQRTMQAPTIEELGLMSIQEKAKVDAANVAIKERDAELKFMETMAKIRMQGIEVDQKAQQQDAENARAIINDLTKLSDDFLTLNKETSHERLQE</sequence>
<feature type="compositionally biased region" description="Low complexity" evidence="1">
    <location>
        <begin position="588"/>
        <end position="607"/>
    </location>
</feature>
<dbReference type="Pfam" id="PF16510">
    <property type="entry name" value="P22_portal"/>
    <property type="match status" value="1"/>
</dbReference>
<dbReference type="EMBL" id="LR796285">
    <property type="protein sequence ID" value="CAB4134301.1"/>
    <property type="molecule type" value="Genomic_DNA"/>
</dbReference>
<feature type="region of interest" description="Disordered" evidence="1">
    <location>
        <begin position="586"/>
        <end position="607"/>
    </location>
</feature>
<protein>
    <recommendedName>
        <fullName evidence="4">Phage P22-like portal protein</fullName>
    </recommendedName>
</protein>
<evidence type="ECO:0000313" key="2">
    <source>
        <dbReference type="EMBL" id="CAB4128115.1"/>
    </source>
</evidence>